<dbReference type="OrthoDB" id="9127144at2"/>
<dbReference type="InterPro" id="IPR000182">
    <property type="entry name" value="GNAT_dom"/>
</dbReference>
<dbReference type="PANTHER" id="PTHR43420">
    <property type="entry name" value="ACETYLTRANSFERASE"/>
    <property type="match status" value="1"/>
</dbReference>
<dbReference type="STRING" id="1462526.BN990_03729"/>
<protein>
    <submittedName>
        <fullName evidence="4">Spermine/spermidine acetyltransferase</fullName>
    </submittedName>
</protein>
<evidence type="ECO:0000256" key="1">
    <source>
        <dbReference type="ARBA" id="ARBA00022679"/>
    </source>
</evidence>
<dbReference type="InterPro" id="IPR016181">
    <property type="entry name" value="Acyl_CoA_acyltransferase"/>
</dbReference>
<proteinExistence type="predicted"/>
<dbReference type="RefSeq" id="WP_021292654.1">
    <property type="nucleotide sequence ID" value="NZ_BNER01000013.1"/>
</dbReference>
<dbReference type="AlphaFoldDB" id="A0A024QGP0"/>
<dbReference type="eggNOG" id="COG0456">
    <property type="taxonomic scope" value="Bacteria"/>
</dbReference>
<reference evidence="4 5" key="1">
    <citation type="submission" date="2014-03" db="EMBL/GenBank/DDBJ databases">
        <authorList>
            <person name="Urmite Genomes U."/>
        </authorList>
    </citation>
    <scope>NUCLEOTIDE SEQUENCE [LARGE SCALE GENOMIC DNA]</scope>
    <source>
        <strain evidence="4 5">Vm-5</strain>
    </source>
</reference>
<evidence type="ECO:0000256" key="2">
    <source>
        <dbReference type="ARBA" id="ARBA00023315"/>
    </source>
</evidence>
<dbReference type="Pfam" id="PF00583">
    <property type="entry name" value="Acetyltransf_1"/>
    <property type="match status" value="1"/>
</dbReference>
<organism evidence="4 5">
    <name type="scientific">Virgibacillus massiliensis</name>
    <dbReference type="NCBI Taxonomy" id="1462526"/>
    <lineage>
        <taxon>Bacteria</taxon>
        <taxon>Bacillati</taxon>
        <taxon>Bacillota</taxon>
        <taxon>Bacilli</taxon>
        <taxon>Bacillales</taxon>
        <taxon>Bacillaceae</taxon>
        <taxon>Virgibacillus</taxon>
    </lineage>
</organism>
<feature type="domain" description="N-acetyltransferase" evidence="3">
    <location>
        <begin position="3"/>
        <end position="151"/>
    </location>
</feature>
<dbReference type="SUPFAM" id="SSF55729">
    <property type="entry name" value="Acyl-CoA N-acyltransferases (Nat)"/>
    <property type="match status" value="1"/>
</dbReference>
<evidence type="ECO:0000313" key="4">
    <source>
        <dbReference type="EMBL" id="CDQ41360.1"/>
    </source>
</evidence>
<dbReference type="Gene3D" id="3.40.630.30">
    <property type="match status" value="1"/>
</dbReference>
<comment type="caution">
    <text evidence="4">The sequence shown here is derived from an EMBL/GenBank/DDBJ whole genome shotgun (WGS) entry which is preliminary data.</text>
</comment>
<dbReference type="PROSITE" id="PS51186">
    <property type="entry name" value="GNAT"/>
    <property type="match status" value="1"/>
</dbReference>
<dbReference type="Proteomes" id="UP000028875">
    <property type="component" value="Unassembled WGS sequence"/>
</dbReference>
<name>A0A024QGP0_9BACI</name>
<keyword evidence="5" id="KW-1185">Reference proteome</keyword>
<dbReference type="InterPro" id="IPR050680">
    <property type="entry name" value="YpeA/RimI_acetyltransf"/>
</dbReference>
<reference evidence="5" key="2">
    <citation type="submission" date="2014-05" db="EMBL/GenBank/DDBJ databases">
        <title>Draft genome sequence of Virgibacillus massiliensis Vm-5.</title>
        <authorList>
            <person name="Khelaifia S."/>
            <person name="Croce O."/>
            <person name="Lagier J.C."/>
            <person name="Raoult D."/>
        </authorList>
    </citation>
    <scope>NUCLEOTIDE SEQUENCE [LARGE SCALE GENOMIC DNA]</scope>
    <source>
        <strain evidence="5">Vm-5</strain>
    </source>
</reference>
<dbReference type="EMBL" id="CCDP010000002">
    <property type="protein sequence ID" value="CDQ41360.1"/>
    <property type="molecule type" value="Genomic_DNA"/>
</dbReference>
<sequence length="152" mass="17670">MNLQIREVSKDNWKTIACLSVSQEQEAFIESNSFSILQSIFEEEWYSVGLYVDDKAIGYAMYGEDKDSGDIWLDRFMVDRHAQGNGYAAKLLPKLLSLIEKQYDYPAHIYLSVTSDNIHAQQFYRKFGFRFNGEQDNNGLIHGMIMVRYNQS</sequence>
<keyword evidence="2" id="KW-0012">Acyltransferase</keyword>
<evidence type="ECO:0000259" key="3">
    <source>
        <dbReference type="PROSITE" id="PS51186"/>
    </source>
</evidence>
<dbReference type="CDD" id="cd04301">
    <property type="entry name" value="NAT_SF"/>
    <property type="match status" value="1"/>
</dbReference>
<evidence type="ECO:0000313" key="5">
    <source>
        <dbReference type="Proteomes" id="UP000028875"/>
    </source>
</evidence>
<dbReference type="GO" id="GO:0016747">
    <property type="term" value="F:acyltransferase activity, transferring groups other than amino-acyl groups"/>
    <property type="evidence" value="ECO:0007669"/>
    <property type="project" value="InterPro"/>
</dbReference>
<accession>A0A024QGP0</accession>
<keyword evidence="1 4" id="KW-0808">Transferase</keyword>
<gene>
    <name evidence="4" type="primary">bltD</name>
    <name evidence="4" type="ORF">BN990_03729</name>
</gene>
<dbReference type="PANTHER" id="PTHR43420:SF47">
    <property type="entry name" value="N-ACETYLTRANSFERASE DOMAIN-CONTAINING PROTEIN"/>
    <property type="match status" value="1"/>
</dbReference>